<evidence type="ECO:0000256" key="3">
    <source>
        <dbReference type="ARBA" id="ARBA00020519"/>
    </source>
</evidence>
<dbReference type="GO" id="GO:0005615">
    <property type="term" value="C:extracellular space"/>
    <property type="evidence" value="ECO:0007669"/>
    <property type="project" value="InterPro"/>
</dbReference>
<evidence type="ECO:0000256" key="6">
    <source>
        <dbReference type="ARBA" id="ARBA00032732"/>
    </source>
</evidence>
<feature type="compositionally biased region" description="Low complexity" evidence="8">
    <location>
        <begin position="207"/>
        <end position="219"/>
    </location>
</feature>
<dbReference type="GO" id="GO:0019221">
    <property type="term" value="P:cytokine-mediated signaling pathway"/>
    <property type="evidence" value="ECO:0007669"/>
    <property type="project" value="TreeGrafter"/>
</dbReference>
<keyword evidence="4" id="KW-0964">Secreted</keyword>
<reference evidence="9" key="3">
    <citation type="submission" date="2025-09" db="UniProtKB">
        <authorList>
            <consortium name="Ensembl"/>
        </authorList>
    </citation>
    <scope>IDENTIFICATION</scope>
</reference>
<evidence type="ECO:0000313" key="9">
    <source>
        <dbReference type="Ensembl" id="ENSAPLP00020009973.1"/>
    </source>
</evidence>
<organism evidence="9 10">
    <name type="scientific">Anas platyrhynchos</name>
    <name type="common">Mallard</name>
    <name type="synonym">Anas boschas</name>
    <dbReference type="NCBI Taxonomy" id="8839"/>
    <lineage>
        <taxon>Eukaryota</taxon>
        <taxon>Metazoa</taxon>
        <taxon>Chordata</taxon>
        <taxon>Craniata</taxon>
        <taxon>Vertebrata</taxon>
        <taxon>Euteleostomi</taxon>
        <taxon>Archelosauria</taxon>
        <taxon>Archosauria</taxon>
        <taxon>Dinosauria</taxon>
        <taxon>Saurischia</taxon>
        <taxon>Theropoda</taxon>
        <taxon>Coelurosauria</taxon>
        <taxon>Aves</taxon>
        <taxon>Neognathae</taxon>
        <taxon>Galloanserae</taxon>
        <taxon>Anseriformes</taxon>
        <taxon>Anatidae</taxon>
        <taxon>Anatinae</taxon>
        <taxon>Anas</taxon>
    </lineage>
</organism>
<protein>
    <recommendedName>
        <fullName evidence="3">Interleukin-1 receptor antagonist protein</fullName>
    </recommendedName>
    <alternativeName>
        <fullName evidence="6">IL1 inhibitor</fullName>
    </alternativeName>
</protein>
<evidence type="ECO:0000256" key="4">
    <source>
        <dbReference type="ARBA" id="ARBA00022525"/>
    </source>
</evidence>
<dbReference type="PANTHER" id="PTHR10078">
    <property type="entry name" value="INTERLEUKIN-1 FAMILY MEMBER"/>
    <property type="match status" value="1"/>
</dbReference>
<proteinExistence type="inferred from homology"/>
<reference evidence="9" key="2">
    <citation type="submission" date="2025-08" db="UniProtKB">
        <authorList>
            <consortium name="Ensembl"/>
        </authorList>
    </citation>
    <scope>IDENTIFICATION</scope>
</reference>
<evidence type="ECO:0000256" key="7">
    <source>
        <dbReference type="ARBA" id="ARBA00034096"/>
    </source>
</evidence>
<dbReference type="PANTHER" id="PTHR10078:SF28">
    <property type="entry name" value="INTERLEUKIN-1 RECEPTOR ANTAGONIST PROTEIN"/>
    <property type="match status" value="1"/>
</dbReference>
<evidence type="ECO:0000313" key="10">
    <source>
        <dbReference type="Proteomes" id="UP000694400"/>
    </source>
</evidence>
<dbReference type="SMART" id="SM00125">
    <property type="entry name" value="IL1"/>
    <property type="match status" value="1"/>
</dbReference>
<feature type="region of interest" description="Disordered" evidence="8">
    <location>
        <begin position="51"/>
        <end position="152"/>
    </location>
</feature>
<dbReference type="InterPro" id="IPR003297">
    <property type="entry name" value="IL-1RA/IL-36"/>
</dbReference>
<evidence type="ECO:0000256" key="2">
    <source>
        <dbReference type="ARBA" id="ARBA00010448"/>
    </source>
</evidence>
<dbReference type="GO" id="GO:0002437">
    <property type="term" value="P:inflammatory response to antigenic stimulus"/>
    <property type="evidence" value="ECO:0007669"/>
    <property type="project" value="TreeGrafter"/>
</dbReference>
<dbReference type="Ensembl" id="ENSAPLT00020010731.1">
    <property type="protein sequence ID" value="ENSAPLP00020009973.1"/>
    <property type="gene ID" value="ENSAPLG00020007313.1"/>
</dbReference>
<comment type="function">
    <text evidence="7">Anti-inflammatory antagonist of interleukin-1 family of proinflammatory cytokines such as interleukin-1beta/IL1B and interleukin-1alpha/IL1A. Protects from immune dysregulation and uncontrolled systemic inflammation triggered by IL1 for a range of innate stimulatory agents such as pathogens.</text>
</comment>
<sequence length="432" mass="45568">MGTGTGGGTGMGWRHGNGVAQCMGCWGWGPGGVWGGDRVCRTMGRGHKGLWGRGTRESGDRARGTLGTGHKRPWGQGAWDHGAQKNRGHTGPWGQSEGRGARGALRPAGTGARGTGGYGDRAHGTMGTGRRGHTAGTLQVEATGSGGCGARPAFRHRHRAASGLIPGAGPVPTPYKCYQRRVTTQRTPLPGRFSEDDTFAGSAMSHASPAAPRSGAGSPRRCRDHAQCREPPRGVTLLGTSGDSGPVEAVIDPDMENLFNEFLGKVRPKEEEGTMTTSSTVVPAGAQPYHYALRDTEHKALCLQGGRLVALSLQGANDAQEEAISVVPNRHLERRRCPLIVGIRGGSQALSCGTGPEPQLKLEDMGVLELFRGEDHAVPYTFYKTFGGSTHTFEAAAFPGHFLSTTPRPGEELGLAPPDAPDAITSFYLRRK</sequence>
<dbReference type="AlphaFoldDB" id="A0A8B9SR37"/>
<feature type="compositionally biased region" description="Basic and acidic residues" evidence="8">
    <location>
        <begin position="54"/>
        <end position="63"/>
    </location>
</feature>
<reference evidence="9" key="1">
    <citation type="submission" date="2019-08" db="EMBL/GenBank/DDBJ databases">
        <title>Three high-quality genomes provides insights into domestication of ducks.</title>
        <authorList>
            <person name="Hou Z.C."/>
            <person name="Zhu F."/>
            <person name="Yin Z.T."/>
            <person name="Zhang F."/>
        </authorList>
    </citation>
    <scope>NUCLEOTIDE SEQUENCE [LARGE SCALE GENOMIC DNA]</scope>
</reference>
<dbReference type="InterPro" id="IPR008996">
    <property type="entry name" value="IL1/FGF"/>
</dbReference>
<dbReference type="SUPFAM" id="SSF50353">
    <property type="entry name" value="Cytokine"/>
    <property type="match status" value="1"/>
</dbReference>
<dbReference type="GO" id="GO:0010628">
    <property type="term" value="P:positive regulation of gene expression"/>
    <property type="evidence" value="ECO:0007669"/>
    <property type="project" value="TreeGrafter"/>
</dbReference>
<dbReference type="GO" id="GO:0005149">
    <property type="term" value="F:interleukin-1 receptor binding"/>
    <property type="evidence" value="ECO:0007669"/>
    <property type="project" value="InterPro"/>
</dbReference>
<dbReference type="GO" id="GO:0005125">
    <property type="term" value="F:cytokine activity"/>
    <property type="evidence" value="ECO:0007669"/>
    <property type="project" value="InterPro"/>
</dbReference>
<keyword evidence="5" id="KW-0732">Signal</keyword>
<comment type="similarity">
    <text evidence="2">Belongs to the IL-1 family.</text>
</comment>
<feature type="region of interest" description="Disordered" evidence="8">
    <location>
        <begin position="186"/>
        <end position="244"/>
    </location>
</feature>
<dbReference type="InterPro" id="IPR000975">
    <property type="entry name" value="IL-1_fam"/>
</dbReference>
<dbReference type="PRINTS" id="PR01360">
    <property type="entry name" value="INTRLEUKIN1X"/>
</dbReference>
<dbReference type="Proteomes" id="UP000694400">
    <property type="component" value="Chromosome 27"/>
</dbReference>
<evidence type="ECO:0000256" key="1">
    <source>
        <dbReference type="ARBA" id="ARBA00004613"/>
    </source>
</evidence>
<evidence type="ECO:0000256" key="8">
    <source>
        <dbReference type="SAM" id="MobiDB-lite"/>
    </source>
</evidence>
<dbReference type="GO" id="GO:0071222">
    <property type="term" value="P:cellular response to lipopolysaccharide"/>
    <property type="evidence" value="ECO:0007669"/>
    <property type="project" value="TreeGrafter"/>
</dbReference>
<evidence type="ECO:0000256" key="5">
    <source>
        <dbReference type="ARBA" id="ARBA00022729"/>
    </source>
</evidence>
<dbReference type="Pfam" id="PF00340">
    <property type="entry name" value="IL1"/>
    <property type="match status" value="1"/>
</dbReference>
<accession>A0A8B9SR37</accession>
<name>A0A8B9SR37_ANAPL</name>
<dbReference type="Gene3D" id="2.80.10.50">
    <property type="match status" value="1"/>
</dbReference>
<comment type="subcellular location">
    <subcellularLocation>
        <location evidence="1">Secreted</location>
    </subcellularLocation>
</comment>